<gene>
    <name evidence="1" type="ORF">ALO94_04459</name>
</gene>
<dbReference type="AlphaFoldDB" id="A0A0Q0B319"/>
<organism evidence="1 2">
    <name type="scientific">Pseudomonas syringae pv. spinaceae</name>
    <dbReference type="NCBI Taxonomy" id="264459"/>
    <lineage>
        <taxon>Bacteria</taxon>
        <taxon>Pseudomonadati</taxon>
        <taxon>Pseudomonadota</taxon>
        <taxon>Gammaproteobacteria</taxon>
        <taxon>Pseudomonadales</taxon>
        <taxon>Pseudomonadaceae</taxon>
        <taxon>Pseudomonas</taxon>
        <taxon>Pseudomonas syringae</taxon>
    </lineage>
</organism>
<protein>
    <submittedName>
        <fullName evidence="1">Uncharacterized protein</fullName>
    </submittedName>
</protein>
<name>A0A0Q0B319_PSESX</name>
<evidence type="ECO:0000313" key="1">
    <source>
        <dbReference type="EMBL" id="KPY82666.1"/>
    </source>
</evidence>
<dbReference type="PATRIC" id="fig|264459.3.peg.6933"/>
<sequence length="64" mass="7041">MQVESNVQIRTFARDQLQPTLRFSVQGKGIDTGRRERGVVFLKTITPSGRRCFANAVTAATAST</sequence>
<dbReference type="EMBL" id="LJRI01000949">
    <property type="protein sequence ID" value="KPY82666.1"/>
    <property type="molecule type" value="Genomic_DNA"/>
</dbReference>
<reference evidence="1 2" key="1">
    <citation type="submission" date="2015-09" db="EMBL/GenBank/DDBJ databases">
        <title>Genome announcement of multiple Pseudomonas syringae strains.</title>
        <authorList>
            <person name="Thakur S."/>
            <person name="Wang P.W."/>
            <person name="Gong Y."/>
            <person name="Weir B.S."/>
            <person name="Guttman D.S."/>
        </authorList>
    </citation>
    <scope>NUCLEOTIDE SEQUENCE [LARGE SCALE GENOMIC DNA]</scope>
    <source>
        <strain evidence="1 2">ICMP16929</strain>
    </source>
</reference>
<comment type="caution">
    <text evidence="1">The sequence shown here is derived from an EMBL/GenBank/DDBJ whole genome shotgun (WGS) entry which is preliminary data.</text>
</comment>
<accession>A0A0Q0B319</accession>
<dbReference type="Proteomes" id="UP000050384">
    <property type="component" value="Unassembled WGS sequence"/>
</dbReference>
<evidence type="ECO:0000313" key="2">
    <source>
        <dbReference type="Proteomes" id="UP000050384"/>
    </source>
</evidence>
<proteinExistence type="predicted"/>